<evidence type="ECO:0000313" key="1">
    <source>
        <dbReference type="EMBL" id="MBX57609.1"/>
    </source>
</evidence>
<protein>
    <submittedName>
        <fullName evidence="1">Uncharacterized protein</fullName>
    </submittedName>
</protein>
<reference evidence="1" key="1">
    <citation type="submission" date="2018-02" db="EMBL/GenBank/DDBJ databases">
        <title>Rhizophora mucronata_Transcriptome.</title>
        <authorList>
            <person name="Meera S.P."/>
            <person name="Sreeshan A."/>
            <person name="Augustine A."/>
        </authorList>
    </citation>
    <scope>NUCLEOTIDE SEQUENCE</scope>
    <source>
        <tissue evidence="1">Leaf</tissue>
    </source>
</reference>
<proteinExistence type="predicted"/>
<sequence>MMFHWFSKVKHENSIPRPMVITQYIQHQK</sequence>
<organism evidence="1">
    <name type="scientific">Rhizophora mucronata</name>
    <name type="common">Asiatic mangrove</name>
    <dbReference type="NCBI Taxonomy" id="61149"/>
    <lineage>
        <taxon>Eukaryota</taxon>
        <taxon>Viridiplantae</taxon>
        <taxon>Streptophyta</taxon>
        <taxon>Embryophyta</taxon>
        <taxon>Tracheophyta</taxon>
        <taxon>Spermatophyta</taxon>
        <taxon>Magnoliopsida</taxon>
        <taxon>eudicotyledons</taxon>
        <taxon>Gunneridae</taxon>
        <taxon>Pentapetalae</taxon>
        <taxon>rosids</taxon>
        <taxon>fabids</taxon>
        <taxon>Malpighiales</taxon>
        <taxon>Rhizophoraceae</taxon>
        <taxon>Rhizophora</taxon>
    </lineage>
</organism>
<dbReference type="AlphaFoldDB" id="A0A2P2PSI5"/>
<accession>A0A2P2PSI5</accession>
<name>A0A2P2PSI5_RHIMU</name>
<dbReference type="EMBL" id="GGEC01077125">
    <property type="protein sequence ID" value="MBX57609.1"/>
    <property type="molecule type" value="Transcribed_RNA"/>
</dbReference>